<dbReference type="Pfam" id="PF01926">
    <property type="entry name" value="MMR_HSR1"/>
    <property type="match status" value="1"/>
</dbReference>
<proteinExistence type="predicted"/>
<organism evidence="2 3">
    <name type="scientific">Helicobacter muridarum</name>
    <dbReference type="NCBI Taxonomy" id="216"/>
    <lineage>
        <taxon>Bacteria</taxon>
        <taxon>Pseudomonadati</taxon>
        <taxon>Campylobacterota</taxon>
        <taxon>Epsilonproteobacteria</taxon>
        <taxon>Campylobacterales</taxon>
        <taxon>Helicobacteraceae</taxon>
        <taxon>Helicobacter</taxon>
    </lineage>
</organism>
<dbReference type="SUPFAM" id="SSF52540">
    <property type="entry name" value="P-loop containing nucleoside triphosphate hydrolases"/>
    <property type="match status" value="1"/>
</dbReference>
<dbReference type="Gene3D" id="3.40.50.300">
    <property type="entry name" value="P-loop containing nucleotide triphosphate hydrolases"/>
    <property type="match status" value="1"/>
</dbReference>
<dbReference type="Proteomes" id="UP000029922">
    <property type="component" value="Unassembled WGS sequence"/>
</dbReference>
<evidence type="ECO:0000259" key="1">
    <source>
        <dbReference type="Pfam" id="PF01926"/>
    </source>
</evidence>
<protein>
    <recommendedName>
        <fullName evidence="1">G domain-containing protein</fullName>
    </recommendedName>
</protein>
<reference evidence="2 3" key="1">
    <citation type="journal article" date="2014" name="Genome Announc.">
        <title>Draft genome sequences of eight enterohepatic helicobacter species isolated from both laboratory and wild rodents.</title>
        <authorList>
            <person name="Sheh A."/>
            <person name="Shen Z."/>
            <person name="Fox J.G."/>
        </authorList>
    </citation>
    <scope>NUCLEOTIDE SEQUENCE [LARGE SCALE GENOMIC DNA]</scope>
    <source>
        <strain evidence="2 3">ST1</strain>
    </source>
</reference>
<dbReference type="EMBL" id="JRPD02000003">
    <property type="protein sequence ID" value="TLE01197.1"/>
    <property type="molecule type" value="Genomic_DNA"/>
</dbReference>
<feature type="domain" description="G" evidence="1">
    <location>
        <begin position="2"/>
        <end position="33"/>
    </location>
</feature>
<evidence type="ECO:0000313" key="3">
    <source>
        <dbReference type="Proteomes" id="UP000029922"/>
    </source>
</evidence>
<gene>
    <name evidence="2" type="ORF">LS73_002220</name>
</gene>
<dbReference type="AlphaFoldDB" id="A0A4U8TLB4"/>
<sequence>MAGKTGVGKSTLINAIFGKEVAQTGHGASITQKI</sequence>
<name>A0A4U8TLB4_9HELI</name>
<dbReference type="GO" id="GO:0005525">
    <property type="term" value="F:GTP binding"/>
    <property type="evidence" value="ECO:0007669"/>
    <property type="project" value="InterPro"/>
</dbReference>
<dbReference type="InterPro" id="IPR006073">
    <property type="entry name" value="GTP-bd"/>
</dbReference>
<accession>A0A4U8TLB4</accession>
<dbReference type="OrthoDB" id="9255830at2"/>
<evidence type="ECO:0000313" key="2">
    <source>
        <dbReference type="EMBL" id="TLE01197.1"/>
    </source>
</evidence>
<comment type="caution">
    <text evidence="2">The sequence shown here is derived from an EMBL/GenBank/DDBJ whole genome shotgun (WGS) entry which is preliminary data.</text>
</comment>
<dbReference type="InterPro" id="IPR027417">
    <property type="entry name" value="P-loop_NTPase"/>
</dbReference>